<keyword evidence="6 9" id="KW-0648">Protein biosynthesis</keyword>
<dbReference type="InterPro" id="IPR045864">
    <property type="entry name" value="aa-tRNA-synth_II/BPL/LPL"/>
</dbReference>
<evidence type="ECO:0000256" key="2">
    <source>
        <dbReference type="ARBA" id="ARBA00022598"/>
    </source>
</evidence>
<evidence type="ECO:0000256" key="5">
    <source>
        <dbReference type="ARBA" id="ARBA00022840"/>
    </source>
</evidence>
<sequence>MSLDELMRQRRAKLAQWRALGVEPYAYRFEPTHRAADLLARGDAVTTEPGEQVRLAGRVMTLRAHGKAGFAHLLDGSGRIQLYFRADHLGDGFRRYELLDVGDWIGVAGPLFRTRTGEITVRVDGLELLAKAVRPLPDDWHGLRDPETRFRQRYADLFMNLEVRDVFRRRARLVSTCRSFLDGRGYLEVETPVLQPLYGGAFARPFVTRHHALDMELFLRISNELYLKRLIVGGLERVYEFSRDFRNEGIDRTHSPEFTMLEFYQAFADVHDMMEVTESLLSEAVERVTGGTTVSYQGQPLEFARPWPRVSMLDEVSQRVSERVDDLDPERLRRLAERHGTESRPGEGPGALLDGLFSALVQPSLVRPCFVVDYPIEISPLARSSRTRPAVVERFEVIVAGVELANAFSEQNDPDAQRRAFEHQMARRASGDEEAQVMDHDYLRALEYGMPPAGGVGIGIDRLTMLVTDARSIRDVVLFPQLRPEEGRAEMDGALAEGGEGAGASPPGPATGEPRARAAPRPEPGAR</sequence>
<dbReference type="InterPro" id="IPR004365">
    <property type="entry name" value="NA-bd_OB_tRNA"/>
</dbReference>
<evidence type="ECO:0000256" key="1">
    <source>
        <dbReference type="ARBA" id="ARBA00008226"/>
    </source>
</evidence>
<dbReference type="InterPro" id="IPR044136">
    <property type="entry name" value="Lys-tRNA-ligase_II_N"/>
</dbReference>
<evidence type="ECO:0000256" key="8">
    <source>
        <dbReference type="ARBA" id="ARBA00048573"/>
    </source>
</evidence>
<dbReference type="PROSITE" id="PS50862">
    <property type="entry name" value="AA_TRNA_LIGASE_II"/>
    <property type="match status" value="1"/>
</dbReference>
<dbReference type="PANTHER" id="PTHR42918">
    <property type="entry name" value="LYSYL-TRNA SYNTHETASE"/>
    <property type="match status" value="1"/>
</dbReference>
<dbReference type="InterPro" id="IPR018149">
    <property type="entry name" value="Lys-tRNA-synth_II_C"/>
</dbReference>
<dbReference type="Pfam" id="PF01336">
    <property type="entry name" value="tRNA_anti-codon"/>
    <property type="match status" value="1"/>
</dbReference>
<evidence type="ECO:0000256" key="11">
    <source>
        <dbReference type="SAM" id="MobiDB-lite"/>
    </source>
</evidence>
<comment type="caution">
    <text evidence="13">The sequence shown here is derived from an EMBL/GenBank/DDBJ whole genome shotgun (WGS) entry which is preliminary data.</text>
</comment>
<gene>
    <name evidence="9 13" type="primary">lysS</name>
    <name evidence="13" type="ORF">E6K78_00415</name>
</gene>
<dbReference type="NCBIfam" id="TIGR00499">
    <property type="entry name" value="lysS_bact"/>
    <property type="match status" value="1"/>
</dbReference>
<dbReference type="InterPro" id="IPR002313">
    <property type="entry name" value="Lys-tRNA-ligase_II"/>
</dbReference>
<dbReference type="AlphaFoldDB" id="A0A538TYG1"/>
<dbReference type="PANTHER" id="PTHR42918:SF15">
    <property type="entry name" value="LYSINE--TRNA LIGASE, CHLOROPLASTIC_MITOCHONDRIAL"/>
    <property type="match status" value="1"/>
</dbReference>
<dbReference type="PRINTS" id="PR00982">
    <property type="entry name" value="TRNASYNTHLYS"/>
</dbReference>
<comment type="catalytic activity">
    <reaction evidence="8 9 10">
        <text>tRNA(Lys) + L-lysine + ATP = L-lysyl-tRNA(Lys) + AMP + diphosphate</text>
        <dbReference type="Rhea" id="RHEA:20792"/>
        <dbReference type="Rhea" id="RHEA-COMP:9696"/>
        <dbReference type="Rhea" id="RHEA-COMP:9697"/>
        <dbReference type="ChEBI" id="CHEBI:30616"/>
        <dbReference type="ChEBI" id="CHEBI:32551"/>
        <dbReference type="ChEBI" id="CHEBI:33019"/>
        <dbReference type="ChEBI" id="CHEBI:78442"/>
        <dbReference type="ChEBI" id="CHEBI:78529"/>
        <dbReference type="ChEBI" id="CHEBI:456215"/>
        <dbReference type="EC" id="6.1.1.6"/>
    </reaction>
</comment>
<comment type="similarity">
    <text evidence="1 9">Belongs to the class-II aminoacyl-tRNA synthetase family.</text>
</comment>
<keyword evidence="9 10" id="KW-0460">Magnesium</keyword>
<dbReference type="InterPro" id="IPR012340">
    <property type="entry name" value="NA-bd_OB-fold"/>
</dbReference>
<dbReference type="NCBIfam" id="NF001756">
    <property type="entry name" value="PRK00484.1"/>
    <property type="match status" value="1"/>
</dbReference>
<name>A0A538TYG1_UNCEI</name>
<evidence type="ECO:0000313" key="13">
    <source>
        <dbReference type="EMBL" id="TMQ68621.1"/>
    </source>
</evidence>
<comment type="subunit">
    <text evidence="9">Homodimer.</text>
</comment>
<dbReference type="GO" id="GO:0005829">
    <property type="term" value="C:cytosol"/>
    <property type="evidence" value="ECO:0007669"/>
    <property type="project" value="TreeGrafter"/>
</dbReference>
<dbReference type="GO" id="GO:0004824">
    <property type="term" value="F:lysine-tRNA ligase activity"/>
    <property type="evidence" value="ECO:0007669"/>
    <property type="project" value="UniProtKB-UniRule"/>
</dbReference>
<dbReference type="GO" id="GO:0006430">
    <property type="term" value="P:lysyl-tRNA aminoacylation"/>
    <property type="evidence" value="ECO:0007669"/>
    <property type="project" value="UniProtKB-UniRule"/>
</dbReference>
<dbReference type="Gene3D" id="2.40.50.140">
    <property type="entry name" value="Nucleic acid-binding proteins"/>
    <property type="match status" value="1"/>
</dbReference>
<evidence type="ECO:0000256" key="10">
    <source>
        <dbReference type="RuleBase" id="RU000336"/>
    </source>
</evidence>
<reference evidence="13 14" key="1">
    <citation type="journal article" date="2019" name="Nat. Microbiol.">
        <title>Mediterranean grassland soil C-N compound turnover is dependent on rainfall and depth, and is mediated by genomically divergent microorganisms.</title>
        <authorList>
            <person name="Diamond S."/>
            <person name="Andeer P.F."/>
            <person name="Li Z."/>
            <person name="Crits-Christoph A."/>
            <person name="Burstein D."/>
            <person name="Anantharaman K."/>
            <person name="Lane K.R."/>
            <person name="Thomas B.C."/>
            <person name="Pan C."/>
            <person name="Northen T.R."/>
            <person name="Banfield J.F."/>
        </authorList>
    </citation>
    <scope>NUCLEOTIDE SEQUENCE [LARGE SCALE GENOMIC DNA]</scope>
    <source>
        <strain evidence="13">WS_8</strain>
    </source>
</reference>
<accession>A0A538TYG1</accession>
<keyword evidence="4 9" id="KW-0547">Nucleotide-binding</keyword>
<evidence type="ECO:0000256" key="4">
    <source>
        <dbReference type="ARBA" id="ARBA00022741"/>
    </source>
</evidence>
<evidence type="ECO:0000259" key="12">
    <source>
        <dbReference type="PROSITE" id="PS50862"/>
    </source>
</evidence>
<feature type="binding site" evidence="9">
    <location>
        <position position="403"/>
    </location>
    <ligand>
        <name>Mg(2+)</name>
        <dbReference type="ChEBI" id="CHEBI:18420"/>
        <label>1</label>
    </ligand>
</feature>
<dbReference type="CDD" id="cd04322">
    <property type="entry name" value="LysRS_N"/>
    <property type="match status" value="1"/>
</dbReference>
<dbReference type="HAMAP" id="MF_00252">
    <property type="entry name" value="Lys_tRNA_synth_class2"/>
    <property type="match status" value="1"/>
</dbReference>
<evidence type="ECO:0000256" key="9">
    <source>
        <dbReference type="HAMAP-Rule" id="MF_00252"/>
    </source>
</evidence>
<evidence type="ECO:0000256" key="6">
    <source>
        <dbReference type="ARBA" id="ARBA00022917"/>
    </source>
</evidence>
<dbReference type="SUPFAM" id="SSF50249">
    <property type="entry name" value="Nucleic acid-binding proteins"/>
    <property type="match status" value="1"/>
</dbReference>
<dbReference type="CDD" id="cd00775">
    <property type="entry name" value="LysRS_core"/>
    <property type="match status" value="1"/>
</dbReference>
<dbReference type="SUPFAM" id="SSF55681">
    <property type="entry name" value="Class II aaRS and biotin synthetases"/>
    <property type="match status" value="1"/>
</dbReference>
<feature type="binding site" evidence="9">
    <location>
        <position position="403"/>
    </location>
    <ligand>
        <name>Mg(2+)</name>
        <dbReference type="ChEBI" id="CHEBI:18420"/>
        <label>2</label>
    </ligand>
</feature>
<feature type="compositionally biased region" description="Low complexity" evidence="11">
    <location>
        <begin position="510"/>
        <end position="527"/>
    </location>
</feature>
<dbReference type="EC" id="6.1.1.6" evidence="9"/>
<dbReference type="GO" id="GO:0000287">
    <property type="term" value="F:magnesium ion binding"/>
    <property type="evidence" value="ECO:0007669"/>
    <property type="project" value="UniProtKB-UniRule"/>
</dbReference>
<dbReference type="GO" id="GO:0005524">
    <property type="term" value="F:ATP binding"/>
    <property type="evidence" value="ECO:0007669"/>
    <property type="project" value="UniProtKB-UniRule"/>
</dbReference>
<dbReference type="InterPro" id="IPR004364">
    <property type="entry name" value="Aa-tRNA-synt_II"/>
</dbReference>
<comment type="cofactor">
    <cofactor evidence="9 10">
        <name>Mg(2+)</name>
        <dbReference type="ChEBI" id="CHEBI:18420"/>
    </cofactor>
    <text evidence="9 10">Binds 3 Mg(2+) ions per subunit.</text>
</comment>
<keyword evidence="9" id="KW-0963">Cytoplasm</keyword>
<dbReference type="Proteomes" id="UP000316609">
    <property type="component" value="Unassembled WGS sequence"/>
</dbReference>
<evidence type="ECO:0000256" key="3">
    <source>
        <dbReference type="ARBA" id="ARBA00022723"/>
    </source>
</evidence>
<proteinExistence type="inferred from homology"/>
<protein>
    <recommendedName>
        <fullName evidence="9">Lysine--tRNA ligase</fullName>
        <ecNumber evidence="9">6.1.1.6</ecNumber>
    </recommendedName>
    <alternativeName>
        <fullName evidence="9">Lysyl-tRNA synthetase</fullName>
        <shortName evidence="9">LysRS</shortName>
    </alternativeName>
</protein>
<dbReference type="FunFam" id="2.40.50.140:FF:000024">
    <property type="entry name" value="Lysine--tRNA ligase"/>
    <property type="match status" value="1"/>
</dbReference>
<organism evidence="13 14">
    <name type="scientific">Eiseniibacteriota bacterium</name>
    <dbReference type="NCBI Taxonomy" id="2212470"/>
    <lineage>
        <taxon>Bacteria</taxon>
        <taxon>Candidatus Eiseniibacteriota</taxon>
    </lineage>
</organism>
<evidence type="ECO:0000256" key="7">
    <source>
        <dbReference type="ARBA" id="ARBA00023146"/>
    </source>
</evidence>
<evidence type="ECO:0000313" key="14">
    <source>
        <dbReference type="Proteomes" id="UP000316609"/>
    </source>
</evidence>
<feature type="domain" description="Aminoacyl-transfer RNA synthetases class-II family profile" evidence="12">
    <location>
        <begin position="167"/>
        <end position="484"/>
    </location>
</feature>
<dbReference type="GO" id="GO:0000049">
    <property type="term" value="F:tRNA binding"/>
    <property type="evidence" value="ECO:0007669"/>
    <property type="project" value="TreeGrafter"/>
</dbReference>
<dbReference type="InterPro" id="IPR006195">
    <property type="entry name" value="aa-tRNA-synth_II"/>
</dbReference>
<feature type="region of interest" description="Disordered" evidence="11">
    <location>
        <begin position="488"/>
        <end position="527"/>
    </location>
</feature>
<dbReference type="Gene3D" id="3.30.930.10">
    <property type="entry name" value="Bira Bifunctional Protein, Domain 2"/>
    <property type="match status" value="1"/>
</dbReference>
<feature type="binding site" evidence="9">
    <location>
        <position position="396"/>
    </location>
    <ligand>
        <name>Mg(2+)</name>
        <dbReference type="ChEBI" id="CHEBI:18420"/>
        <label>1</label>
    </ligand>
</feature>
<comment type="subcellular location">
    <subcellularLocation>
        <location evidence="9">Cytoplasm</location>
    </subcellularLocation>
</comment>
<keyword evidence="3 9" id="KW-0479">Metal-binding</keyword>
<keyword evidence="2 9" id="KW-0436">Ligase</keyword>
<keyword evidence="5 9" id="KW-0067">ATP-binding</keyword>
<keyword evidence="7 9" id="KW-0030">Aminoacyl-tRNA synthetase</keyword>
<dbReference type="Pfam" id="PF00152">
    <property type="entry name" value="tRNA-synt_2"/>
    <property type="match status" value="1"/>
</dbReference>
<dbReference type="EMBL" id="VBOY01000006">
    <property type="protein sequence ID" value="TMQ68621.1"/>
    <property type="molecule type" value="Genomic_DNA"/>
</dbReference>